<accession>A0A0A7RFW2</accession>
<keyword evidence="4" id="KW-0812">Transmembrane</keyword>
<dbReference type="PANTHER" id="PTHR32089:SF112">
    <property type="entry name" value="LYSOZYME-LIKE PROTEIN-RELATED"/>
    <property type="match status" value="1"/>
</dbReference>
<evidence type="ECO:0000256" key="2">
    <source>
        <dbReference type="PROSITE-ProRule" id="PRU00284"/>
    </source>
</evidence>
<dbReference type="SMART" id="SM00283">
    <property type="entry name" value="MA"/>
    <property type="match status" value="1"/>
</dbReference>
<dbReference type="PANTHER" id="PTHR32089">
    <property type="entry name" value="METHYL-ACCEPTING CHEMOTAXIS PROTEIN MCPB"/>
    <property type="match status" value="1"/>
</dbReference>
<sequence>MAKKNTSFWKKFKWGSLLPVGITILVLLICYFIVIKPVANGGLDHSFGMFSIVLIIVHLLAVLFLAPQGGHSASPELNQMLKIFDQVSTGDLTGAEKLGQMKVQSPLIGKIKDSFQSIINVFKAVVEGMKDESQRLGKMSQDLTKTTTQAKDSISSVKETMSTIADSASSQAAEAEQTSNDMKELGSKIEKIHTEIERMNGYADTSRQSNQKNSKLMVDVSQSWETERQSQSELVKEMNDMNKNVQSIGKIVHLINDISEQTNLLALNASIEAARAGDAGKGFAIVAEEIRNLAEQSGQSAKNITEIIEAIRNQSEQMVTALNDSYSSSEKQTETINNAIDSSKEISEIVEKFVESIETVKAHINGISKEKDLVAKSVNSISSSITETSAGTEEVTASIEEFYQGLEQFEKNVKEVSQSAEIFKFQVENFKI</sequence>
<evidence type="ECO:0000256" key="3">
    <source>
        <dbReference type="SAM" id="MobiDB-lite"/>
    </source>
</evidence>
<evidence type="ECO:0000256" key="1">
    <source>
        <dbReference type="ARBA" id="ARBA00023224"/>
    </source>
</evidence>
<keyword evidence="4" id="KW-0472">Membrane</keyword>
<evidence type="ECO:0000313" key="6">
    <source>
        <dbReference type="EMBL" id="AJA34142.1"/>
    </source>
</evidence>
<organism evidence="6">
    <name type="scientific">Liquorilactobacillus nagelii</name>
    <dbReference type="NCBI Taxonomy" id="82688"/>
    <lineage>
        <taxon>Bacteria</taxon>
        <taxon>Bacillati</taxon>
        <taxon>Bacillota</taxon>
        <taxon>Bacilli</taxon>
        <taxon>Lactobacillales</taxon>
        <taxon>Lactobacillaceae</taxon>
        <taxon>Liquorilactobacillus</taxon>
    </lineage>
</organism>
<gene>
    <name evidence="6" type="primary">mcp1</name>
</gene>
<dbReference type="PROSITE" id="PS50111">
    <property type="entry name" value="CHEMOTAXIS_TRANSDUC_2"/>
    <property type="match status" value="1"/>
</dbReference>
<protein>
    <submittedName>
        <fullName evidence="6">Methyl-accepting chemotaxis protein</fullName>
    </submittedName>
</protein>
<proteinExistence type="predicted"/>
<dbReference type="InterPro" id="IPR004089">
    <property type="entry name" value="MCPsignal_dom"/>
</dbReference>
<dbReference type="Gene3D" id="1.10.287.950">
    <property type="entry name" value="Methyl-accepting chemotaxis protein"/>
    <property type="match status" value="1"/>
</dbReference>
<evidence type="ECO:0000259" key="5">
    <source>
        <dbReference type="PROSITE" id="PS50111"/>
    </source>
</evidence>
<feature type="transmembrane region" description="Helical" evidence="4">
    <location>
        <begin position="47"/>
        <end position="66"/>
    </location>
</feature>
<dbReference type="GO" id="GO:0007165">
    <property type="term" value="P:signal transduction"/>
    <property type="evidence" value="ECO:0007669"/>
    <property type="project" value="UniProtKB-KW"/>
</dbReference>
<dbReference type="EMBL" id="KM886867">
    <property type="protein sequence ID" value="AJA34142.1"/>
    <property type="molecule type" value="Genomic_DNA"/>
</dbReference>
<dbReference type="AlphaFoldDB" id="A0A0A7RFW2"/>
<feature type="transmembrane region" description="Helical" evidence="4">
    <location>
        <begin position="12"/>
        <end position="35"/>
    </location>
</feature>
<keyword evidence="4" id="KW-1133">Transmembrane helix</keyword>
<feature type="compositionally biased region" description="Polar residues" evidence="3">
    <location>
        <begin position="203"/>
        <end position="224"/>
    </location>
</feature>
<feature type="domain" description="Methyl-accepting transducer" evidence="5">
    <location>
        <begin position="146"/>
        <end position="403"/>
    </location>
</feature>
<dbReference type="GO" id="GO:0016020">
    <property type="term" value="C:membrane"/>
    <property type="evidence" value="ECO:0007669"/>
    <property type="project" value="InterPro"/>
</dbReference>
<feature type="region of interest" description="Disordered" evidence="3">
    <location>
        <begin position="202"/>
        <end position="231"/>
    </location>
</feature>
<dbReference type="Pfam" id="PF00015">
    <property type="entry name" value="MCPsignal"/>
    <property type="match status" value="1"/>
</dbReference>
<keyword evidence="1 2" id="KW-0807">Transducer</keyword>
<reference evidence="6" key="1">
    <citation type="journal article" date="2014" name="Appl. Environ. Microbiol.">
        <title>Detection and genomic characterization of motility in Lactobacillus curvatus: confirmation of motility in a species outside the Lactobacillus salivarius clade.</title>
        <authorList>
            <person name="Cousin F.J."/>
            <person name="Lynch S.M."/>
            <person name="Harris H.M."/>
            <person name="McCann A."/>
            <person name="Lynch D.B."/>
            <person name="Neville B.A."/>
            <person name="Irisawa T."/>
            <person name="Okada S."/>
            <person name="Endo A."/>
            <person name="O'Toole P.W."/>
        </authorList>
    </citation>
    <scope>NUCLEOTIDE SEQUENCE</scope>
    <source>
        <strain evidence="6">ATCC 700692</strain>
    </source>
</reference>
<evidence type="ECO:0000256" key="4">
    <source>
        <dbReference type="SAM" id="Phobius"/>
    </source>
</evidence>
<name>A0A0A7RFW2_9LACO</name>
<dbReference type="SUPFAM" id="SSF58104">
    <property type="entry name" value="Methyl-accepting chemotaxis protein (MCP) signaling domain"/>
    <property type="match status" value="1"/>
</dbReference>